<dbReference type="PANTHER" id="PTHR31672">
    <property type="entry name" value="BNACNNG10540D PROTEIN"/>
    <property type="match status" value="1"/>
</dbReference>
<dbReference type="Gene3D" id="1.20.1280.50">
    <property type="match status" value="1"/>
</dbReference>
<dbReference type="InterPro" id="IPR050796">
    <property type="entry name" value="SCF_F-box_component"/>
</dbReference>
<feature type="domain" description="F-box" evidence="1">
    <location>
        <begin position="1"/>
        <end position="47"/>
    </location>
</feature>
<dbReference type="PANTHER" id="PTHR31672:SF13">
    <property type="entry name" value="F-BOX PROTEIN CPR30-LIKE"/>
    <property type="match status" value="1"/>
</dbReference>
<dbReference type="SUPFAM" id="SSF81383">
    <property type="entry name" value="F-box domain"/>
    <property type="match status" value="1"/>
</dbReference>
<dbReference type="Pfam" id="PF00646">
    <property type="entry name" value="F-box"/>
    <property type="match status" value="1"/>
</dbReference>
<dbReference type="InterPro" id="IPR001810">
    <property type="entry name" value="F-box_dom"/>
</dbReference>
<dbReference type="AlphaFoldDB" id="A0A6A1WS59"/>
<organism evidence="2 3">
    <name type="scientific">Morella rubra</name>
    <name type="common">Chinese bayberry</name>
    <dbReference type="NCBI Taxonomy" id="262757"/>
    <lineage>
        <taxon>Eukaryota</taxon>
        <taxon>Viridiplantae</taxon>
        <taxon>Streptophyta</taxon>
        <taxon>Embryophyta</taxon>
        <taxon>Tracheophyta</taxon>
        <taxon>Spermatophyta</taxon>
        <taxon>Magnoliopsida</taxon>
        <taxon>eudicotyledons</taxon>
        <taxon>Gunneridae</taxon>
        <taxon>Pentapetalae</taxon>
        <taxon>rosids</taxon>
        <taxon>fabids</taxon>
        <taxon>Fagales</taxon>
        <taxon>Myricaceae</taxon>
        <taxon>Morella</taxon>
    </lineage>
</organism>
<evidence type="ECO:0000313" key="2">
    <source>
        <dbReference type="EMBL" id="KAB1228014.1"/>
    </source>
</evidence>
<dbReference type="PROSITE" id="PS50181">
    <property type="entry name" value="FBOX"/>
    <property type="match status" value="1"/>
</dbReference>
<keyword evidence="3" id="KW-1185">Reference proteome</keyword>
<evidence type="ECO:0000259" key="1">
    <source>
        <dbReference type="PROSITE" id="PS50181"/>
    </source>
</evidence>
<dbReference type="Pfam" id="PF08268">
    <property type="entry name" value="FBA_3"/>
    <property type="match status" value="1"/>
</dbReference>
<dbReference type="CDD" id="cd22157">
    <property type="entry name" value="F-box_AtFBW1-like"/>
    <property type="match status" value="1"/>
</dbReference>
<dbReference type="NCBIfam" id="TIGR01640">
    <property type="entry name" value="F_box_assoc_1"/>
    <property type="match status" value="1"/>
</dbReference>
<dbReference type="InterPro" id="IPR017451">
    <property type="entry name" value="F-box-assoc_interact_dom"/>
</dbReference>
<gene>
    <name evidence="2" type="ORF">CJ030_MR1G006787</name>
</gene>
<dbReference type="OrthoDB" id="5319261at2759"/>
<comment type="caution">
    <text evidence="2">The sequence shown here is derived from an EMBL/GenBank/DDBJ whole genome shotgun (WGS) entry which is preliminary data.</text>
</comment>
<protein>
    <recommendedName>
        <fullName evidence="1">F-box domain-containing protein</fullName>
    </recommendedName>
</protein>
<dbReference type="Proteomes" id="UP000516437">
    <property type="component" value="Unassembled WGS sequence"/>
</dbReference>
<name>A0A6A1WS59_9ROSI</name>
<reference evidence="2 3" key="1">
    <citation type="journal article" date="2019" name="Plant Biotechnol. J.">
        <title>The red bayberry genome and genetic basis of sex determination.</title>
        <authorList>
            <person name="Jia H.M."/>
            <person name="Jia H.J."/>
            <person name="Cai Q.L."/>
            <person name="Wang Y."/>
            <person name="Zhao H.B."/>
            <person name="Yang W.F."/>
            <person name="Wang G.Y."/>
            <person name="Li Y.H."/>
            <person name="Zhan D.L."/>
            <person name="Shen Y.T."/>
            <person name="Niu Q.F."/>
            <person name="Chang L."/>
            <person name="Qiu J."/>
            <person name="Zhao L."/>
            <person name="Xie H.B."/>
            <person name="Fu W.Y."/>
            <person name="Jin J."/>
            <person name="Li X.W."/>
            <person name="Jiao Y."/>
            <person name="Zhou C.C."/>
            <person name="Tu T."/>
            <person name="Chai C.Y."/>
            <person name="Gao J.L."/>
            <person name="Fan L.J."/>
            <person name="van de Weg E."/>
            <person name="Wang J.Y."/>
            <person name="Gao Z.S."/>
        </authorList>
    </citation>
    <scope>NUCLEOTIDE SEQUENCE [LARGE SCALE GENOMIC DNA]</scope>
    <source>
        <tissue evidence="2">Leaves</tissue>
    </source>
</reference>
<dbReference type="InterPro" id="IPR036047">
    <property type="entry name" value="F-box-like_dom_sf"/>
</dbReference>
<dbReference type="EMBL" id="RXIC02000018">
    <property type="protein sequence ID" value="KAB1228014.1"/>
    <property type="molecule type" value="Genomic_DNA"/>
</dbReference>
<accession>A0A6A1WS59</accession>
<evidence type="ECO:0000313" key="3">
    <source>
        <dbReference type="Proteomes" id="UP000516437"/>
    </source>
</evidence>
<dbReference type="SMART" id="SM00256">
    <property type="entry name" value="FBOX"/>
    <property type="match status" value="1"/>
</dbReference>
<sequence length="329" mass="37457">MEHHELPSDILFDIFLRLPVKSLLRFRCVSPQWCNIIDDPCLAYTNQIGCAAEELKVILLDRPTHKPDDVMLREDGGFLKASLSLVTKLAKSKAYVLEGWCKGLVCFTKVSDDRLLFLFNPLRQEVLALQPESPAPSPSLRKRKYGLGFDSSTNTYKIVRVFESPSHNLCAEVYTLGRSSWRAISSSPPCPLFGRPTFACGALHWLASPRVTQVDELEGKIVSFDISKEKFGLISPPKFRSCHLLDLRGDLAVVDRSSDTHIEIWVMKEYEKKEWVKEYKIDLKPPIGMVDNEMIEVIGVWELGEILLRYFGSFLSYDPNTGRLRFQGQ</sequence>
<proteinExistence type="predicted"/>
<dbReference type="InterPro" id="IPR013187">
    <property type="entry name" value="F-box-assoc_dom_typ3"/>
</dbReference>